<dbReference type="SMART" id="SM00091">
    <property type="entry name" value="PAS"/>
    <property type="match status" value="1"/>
</dbReference>
<protein>
    <submittedName>
        <fullName evidence="3">PAS domain S-box protein</fullName>
    </submittedName>
</protein>
<dbReference type="RefSeq" id="WP_124685258.1">
    <property type="nucleotide sequence ID" value="NZ_CP033970.1"/>
</dbReference>
<dbReference type="PROSITE" id="PS50113">
    <property type="entry name" value="PAC"/>
    <property type="match status" value="1"/>
</dbReference>
<dbReference type="InterPro" id="IPR000014">
    <property type="entry name" value="PAS"/>
</dbReference>
<evidence type="ECO:0000313" key="4">
    <source>
        <dbReference type="Proteomes" id="UP000270411"/>
    </source>
</evidence>
<dbReference type="PROSITE" id="PS50112">
    <property type="entry name" value="PAS"/>
    <property type="match status" value="1"/>
</dbReference>
<dbReference type="SUPFAM" id="SSF55785">
    <property type="entry name" value="PYP-like sensor domain (PAS domain)"/>
    <property type="match status" value="1"/>
</dbReference>
<dbReference type="InterPro" id="IPR000700">
    <property type="entry name" value="PAS-assoc_C"/>
</dbReference>
<dbReference type="NCBIfam" id="TIGR00229">
    <property type="entry name" value="sensory_box"/>
    <property type="match status" value="1"/>
</dbReference>
<name>A0A3G8H515_9BURK</name>
<dbReference type="Proteomes" id="UP000270411">
    <property type="component" value="Chromosome 2"/>
</dbReference>
<organism evidence="3 4">
    <name type="scientific">Cupriavidus pauculus</name>
    <dbReference type="NCBI Taxonomy" id="82633"/>
    <lineage>
        <taxon>Bacteria</taxon>
        <taxon>Pseudomonadati</taxon>
        <taxon>Pseudomonadota</taxon>
        <taxon>Betaproteobacteria</taxon>
        <taxon>Burkholderiales</taxon>
        <taxon>Burkholderiaceae</taxon>
        <taxon>Cupriavidus</taxon>
    </lineage>
</organism>
<dbReference type="InterPro" id="IPR013767">
    <property type="entry name" value="PAS_fold"/>
</dbReference>
<feature type="domain" description="PAC" evidence="2">
    <location>
        <begin position="80"/>
        <end position="132"/>
    </location>
</feature>
<dbReference type="Gene3D" id="3.30.450.20">
    <property type="entry name" value="PAS domain"/>
    <property type="match status" value="1"/>
</dbReference>
<dbReference type="GO" id="GO:0006355">
    <property type="term" value="P:regulation of DNA-templated transcription"/>
    <property type="evidence" value="ECO:0007669"/>
    <property type="project" value="InterPro"/>
</dbReference>
<dbReference type="PANTHER" id="PTHR44757">
    <property type="entry name" value="DIGUANYLATE CYCLASE DGCP"/>
    <property type="match status" value="1"/>
</dbReference>
<accession>A0A3G8H515</accession>
<feature type="domain" description="PAS" evidence="1">
    <location>
        <begin position="3"/>
        <end position="56"/>
    </location>
</feature>
<dbReference type="InterPro" id="IPR052155">
    <property type="entry name" value="Biofilm_reg_signaling"/>
</dbReference>
<evidence type="ECO:0000259" key="1">
    <source>
        <dbReference type="PROSITE" id="PS50112"/>
    </source>
</evidence>
<dbReference type="KEGG" id="cpau:EHF44_18775"/>
<dbReference type="Pfam" id="PF00989">
    <property type="entry name" value="PAS"/>
    <property type="match status" value="1"/>
</dbReference>
<gene>
    <name evidence="3" type="ORF">EHF44_18775</name>
</gene>
<evidence type="ECO:0000313" key="3">
    <source>
        <dbReference type="EMBL" id="AZG15524.1"/>
    </source>
</evidence>
<sequence>MQTEIDYQQLVSAIGDAVIISGPDGAITLWNPAAEYMFGYTQEEALGKSLDLIIPERLRARHWEGYDKTMATGQTRYGHDLLKVPAVNKRGDAMSIAFTVALMHGAGGEITGIVAVIRDETARFQEERALRKRITELEAKASAVAGAG</sequence>
<dbReference type="AlphaFoldDB" id="A0A3G8H515"/>
<dbReference type="InterPro" id="IPR035965">
    <property type="entry name" value="PAS-like_dom_sf"/>
</dbReference>
<dbReference type="OrthoDB" id="3687827at2"/>
<dbReference type="CDD" id="cd00130">
    <property type="entry name" value="PAS"/>
    <property type="match status" value="1"/>
</dbReference>
<evidence type="ECO:0000259" key="2">
    <source>
        <dbReference type="PROSITE" id="PS50113"/>
    </source>
</evidence>
<dbReference type="EMBL" id="CP033970">
    <property type="protein sequence ID" value="AZG15524.1"/>
    <property type="molecule type" value="Genomic_DNA"/>
</dbReference>
<dbReference type="PANTHER" id="PTHR44757:SF4">
    <property type="entry name" value="DIGUANYLATE CYCLASE DGCE-RELATED"/>
    <property type="match status" value="1"/>
</dbReference>
<reference evidence="4" key="1">
    <citation type="submission" date="2018-11" db="EMBL/GenBank/DDBJ databases">
        <title>FDA dAtabase for Regulatory Grade micrObial Sequences (FDA-ARGOS): Supporting development and validation of Infectious Disease Dx tests.</title>
        <authorList>
            <person name="Goldberg B."/>
            <person name="Campos J."/>
            <person name="Tallon L."/>
            <person name="Sadzewicz L."/>
            <person name="Zhao X."/>
            <person name="Vavikolanu K."/>
            <person name="Mehta A."/>
            <person name="Aluvathingal J."/>
            <person name="Nadendla S."/>
            <person name="Geyer C."/>
            <person name="Nandy P."/>
            <person name="Yan Y."/>
            <person name="Sichtig H."/>
        </authorList>
    </citation>
    <scope>NUCLEOTIDE SEQUENCE [LARGE SCALE GENOMIC DNA]</scope>
    <source>
        <strain evidence="4">FDAARGOS_614</strain>
    </source>
</reference>
<proteinExistence type="predicted"/>